<dbReference type="PANTHER" id="PTHR46206:SF4">
    <property type="entry name" value="P450, PUTATIVE (EUROFUNG)-RELATED"/>
    <property type="match status" value="1"/>
</dbReference>
<evidence type="ECO:0000256" key="3">
    <source>
        <dbReference type="ARBA" id="ARBA00022723"/>
    </source>
</evidence>
<evidence type="ECO:0000256" key="6">
    <source>
        <dbReference type="PIRSR" id="PIRSR602401-1"/>
    </source>
</evidence>
<keyword evidence="5 6" id="KW-0408">Iron</keyword>
<sequence length="522" mass="58235">MTTAAFLAVAVIGSWVILWLRSRRALVDLPVMGDASLLAPWKVACGLASPSDKISQEAYEKHRDGAYQFATAAGWEVCICNDALVKELAQIPEDVMSLYAFNDVLFQSRYTSPGFADSVENLPIQILSKALAWARVRGSAEKDVYFSGLVDDLECGINQEISPSATGMPKYCIFFMLCALLIVLSLGWTRLNCFRLGTHLLLRLITHVLFGAPLCRDPRAIDIFSRYGASVPVSGRLIGFFPPALRPLVAPYIEAPKLSKELDAMLLQLIADRRISHLKEPETVTDWLCRWVQTETSGQYSDLHIAQTLVSVVFGSVHSAGTRPRSARLTIKQVLASCLYELSRRPEYIEPLHEEVRRAFEVHNGWCKEAIESMVKVDSFIKECHRHHPIAPVALTRLAKRDHTFSNGLSLPRGTFLHAPNTPHLMDEKYYARSEEFEGFRFYREGQQTNCPDDFKIAGSSPPNRQFGAGRHTCPGKQLAADSLRLGMAYILMHCDVANDGHIASSASLTQAGLNLRRRNLM</sequence>
<accession>A0A9X0BS17</accession>
<dbReference type="PRINTS" id="PR00463">
    <property type="entry name" value="EP450I"/>
</dbReference>
<keyword evidence="8" id="KW-0812">Transmembrane</keyword>
<comment type="similarity">
    <text evidence="2 7">Belongs to the cytochrome P450 family.</text>
</comment>
<gene>
    <name evidence="9" type="ORF">N7530_006158</name>
</gene>
<keyword evidence="4 7" id="KW-0560">Oxidoreductase</keyword>
<dbReference type="GO" id="GO:0005506">
    <property type="term" value="F:iron ion binding"/>
    <property type="evidence" value="ECO:0007669"/>
    <property type="project" value="InterPro"/>
</dbReference>
<reference evidence="9" key="2">
    <citation type="journal article" date="2023" name="IMA Fungus">
        <title>Comparative genomic study of the Penicillium genus elucidates a diverse pangenome and 15 lateral gene transfer events.</title>
        <authorList>
            <person name="Petersen C."/>
            <person name="Sorensen T."/>
            <person name="Nielsen M.R."/>
            <person name="Sondergaard T.E."/>
            <person name="Sorensen J.L."/>
            <person name="Fitzpatrick D.A."/>
            <person name="Frisvad J.C."/>
            <person name="Nielsen K.L."/>
        </authorList>
    </citation>
    <scope>NUCLEOTIDE SEQUENCE</scope>
    <source>
        <strain evidence="9">IBT 17660</strain>
    </source>
</reference>
<protein>
    <submittedName>
        <fullName evidence="9">Cytochrome monooxygenase atmQ</fullName>
    </submittedName>
</protein>
<dbReference type="InterPro" id="IPR001128">
    <property type="entry name" value="Cyt_P450"/>
</dbReference>
<keyword evidence="10" id="KW-1185">Reference proteome</keyword>
<comment type="cofactor">
    <cofactor evidence="1 6">
        <name>heme</name>
        <dbReference type="ChEBI" id="CHEBI:30413"/>
    </cofactor>
</comment>
<keyword evidence="7 9" id="KW-0503">Monooxygenase</keyword>
<dbReference type="InterPro" id="IPR036396">
    <property type="entry name" value="Cyt_P450_sf"/>
</dbReference>
<dbReference type="GO" id="GO:0020037">
    <property type="term" value="F:heme binding"/>
    <property type="evidence" value="ECO:0007669"/>
    <property type="project" value="InterPro"/>
</dbReference>
<dbReference type="CDD" id="cd11041">
    <property type="entry name" value="CYP503A1-like"/>
    <property type="match status" value="1"/>
</dbReference>
<dbReference type="GO" id="GO:0004497">
    <property type="term" value="F:monooxygenase activity"/>
    <property type="evidence" value="ECO:0007669"/>
    <property type="project" value="UniProtKB-KW"/>
</dbReference>
<evidence type="ECO:0000256" key="7">
    <source>
        <dbReference type="RuleBase" id="RU000461"/>
    </source>
</evidence>
<feature type="binding site" description="axial binding residue" evidence="6">
    <location>
        <position position="474"/>
    </location>
    <ligand>
        <name>heme</name>
        <dbReference type="ChEBI" id="CHEBI:30413"/>
    </ligand>
    <ligandPart>
        <name>Fe</name>
        <dbReference type="ChEBI" id="CHEBI:18248"/>
    </ligandPart>
</feature>
<dbReference type="InterPro" id="IPR002401">
    <property type="entry name" value="Cyt_P450_E_grp-I"/>
</dbReference>
<dbReference type="SUPFAM" id="SSF48264">
    <property type="entry name" value="Cytochrome P450"/>
    <property type="match status" value="1"/>
</dbReference>
<feature type="transmembrane region" description="Helical" evidence="8">
    <location>
        <begin position="6"/>
        <end position="22"/>
    </location>
</feature>
<proteinExistence type="inferred from homology"/>
<dbReference type="PROSITE" id="PS00086">
    <property type="entry name" value="CYTOCHROME_P450"/>
    <property type="match status" value="1"/>
</dbReference>
<evidence type="ECO:0000256" key="1">
    <source>
        <dbReference type="ARBA" id="ARBA00001971"/>
    </source>
</evidence>
<name>A0A9X0BS17_9EURO</name>
<evidence type="ECO:0000256" key="8">
    <source>
        <dbReference type="SAM" id="Phobius"/>
    </source>
</evidence>
<evidence type="ECO:0000256" key="5">
    <source>
        <dbReference type="ARBA" id="ARBA00023004"/>
    </source>
</evidence>
<dbReference type="PANTHER" id="PTHR46206">
    <property type="entry name" value="CYTOCHROME P450"/>
    <property type="match status" value="1"/>
</dbReference>
<evidence type="ECO:0000256" key="2">
    <source>
        <dbReference type="ARBA" id="ARBA00010617"/>
    </source>
</evidence>
<evidence type="ECO:0000313" key="10">
    <source>
        <dbReference type="Proteomes" id="UP001147760"/>
    </source>
</evidence>
<dbReference type="Proteomes" id="UP001147760">
    <property type="component" value="Unassembled WGS sequence"/>
</dbReference>
<dbReference type="Gene3D" id="1.10.630.10">
    <property type="entry name" value="Cytochrome P450"/>
    <property type="match status" value="1"/>
</dbReference>
<feature type="transmembrane region" description="Helical" evidence="8">
    <location>
        <begin position="171"/>
        <end position="188"/>
    </location>
</feature>
<keyword evidence="8" id="KW-0472">Membrane</keyword>
<keyword evidence="6 7" id="KW-0349">Heme</keyword>
<evidence type="ECO:0000313" key="9">
    <source>
        <dbReference type="EMBL" id="KAJ5480649.1"/>
    </source>
</evidence>
<dbReference type="Pfam" id="PF00067">
    <property type="entry name" value="p450"/>
    <property type="match status" value="1"/>
</dbReference>
<evidence type="ECO:0000256" key="4">
    <source>
        <dbReference type="ARBA" id="ARBA00023002"/>
    </source>
</evidence>
<keyword evidence="8" id="KW-1133">Transmembrane helix</keyword>
<dbReference type="InterPro" id="IPR017972">
    <property type="entry name" value="Cyt_P450_CS"/>
</dbReference>
<comment type="caution">
    <text evidence="9">The sequence shown here is derived from an EMBL/GenBank/DDBJ whole genome shotgun (WGS) entry which is preliminary data.</text>
</comment>
<dbReference type="EMBL" id="JAPWDO010000003">
    <property type="protein sequence ID" value="KAJ5480649.1"/>
    <property type="molecule type" value="Genomic_DNA"/>
</dbReference>
<dbReference type="AlphaFoldDB" id="A0A9X0BS17"/>
<dbReference type="GO" id="GO:0043386">
    <property type="term" value="P:mycotoxin biosynthetic process"/>
    <property type="evidence" value="ECO:0007669"/>
    <property type="project" value="UniProtKB-ARBA"/>
</dbReference>
<keyword evidence="3 6" id="KW-0479">Metal-binding</keyword>
<dbReference type="OrthoDB" id="1844152at2759"/>
<dbReference type="GO" id="GO:0016705">
    <property type="term" value="F:oxidoreductase activity, acting on paired donors, with incorporation or reduction of molecular oxygen"/>
    <property type="evidence" value="ECO:0007669"/>
    <property type="project" value="InterPro"/>
</dbReference>
<reference evidence="9" key="1">
    <citation type="submission" date="2022-12" db="EMBL/GenBank/DDBJ databases">
        <authorList>
            <person name="Petersen C."/>
        </authorList>
    </citation>
    <scope>NUCLEOTIDE SEQUENCE</scope>
    <source>
        <strain evidence="9">IBT 17660</strain>
    </source>
</reference>
<organism evidence="9 10">
    <name type="scientific">Penicillium desertorum</name>
    <dbReference type="NCBI Taxonomy" id="1303715"/>
    <lineage>
        <taxon>Eukaryota</taxon>
        <taxon>Fungi</taxon>
        <taxon>Dikarya</taxon>
        <taxon>Ascomycota</taxon>
        <taxon>Pezizomycotina</taxon>
        <taxon>Eurotiomycetes</taxon>
        <taxon>Eurotiomycetidae</taxon>
        <taxon>Eurotiales</taxon>
        <taxon>Aspergillaceae</taxon>
        <taxon>Penicillium</taxon>
    </lineage>
</organism>